<sequence length="423" mass="46257">MAPWHTSSEPLVWVKLRGMQVFWPACVYSSYSAAARHGHDTTSLRSAKPVLDAEDRVVVFLGIDASAKSTATVHGGVVPNLRQCVAAVDDITSFPWEGADEFAKVCRTYHVPEEMIERAGKHSVFRRATRDASQLETAISDEADARRVFLSFLRRPREASTAVASAAVVKRKIPSGDPTVNALAKKRHVENSPAAVAVATTTPSTTPTPVGVDWSEDVVAACWQMMEGQGWSTMKQGDGVVFYTMPGVSFFDFRPNVTVFDSLKSAVSKFLQLYVETTAADLPVAAASPLDDLLWKSMSANGWQTMTSANETWYIMPNTPFDQCVPNVTIFRSKSQAVAKFLASLCVIEPTADENDRPTVQTSVSGEAENSESGEEEDTDSMDECSKDFVMAESEDDHESEEEEESEASSDDDDPEESGHQTR</sequence>
<gene>
    <name evidence="2" type="ORF">P43SY_009962</name>
</gene>
<dbReference type="Proteomes" id="UP001209570">
    <property type="component" value="Unassembled WGS sequence"/>
</dbReference>
<accession>A0AAD5Q608</accession>
<reference evidence="2" key="1">
    <citation type="submission" date="2021-12" db="EMBL/GenBank/DDBJ databases">
        <title>Prjna785345.</title>
        <authorList>
            <person name="Rujirawat T."/>
            <person name="Krajaejun T."/>
        </authorList>
    </citation>
    <scope>NUCLEOTIDE SEQUENCE</scope>
    <source>
        <strain evidence="2">Pi057C3</strain>
    </source>
</reference>
<keyword evidence="3" id="KW-1185">Reference proteome</keyword>
<feature type="compositionally biased region" description="Acidic residues" evidence="1">
    <location>
        <begin position="369"/>
        <end position="383"/>
    </location>
</feature>
<name>A0AAD5Q608_PYTIN</name>
<dbReference type="EMBL" id="JAKCXM010000568">
    <property type="protein sequence ID" value="KAJ0392822.1"/>
    <property type="molecule type" value="Genomic_DNA"/>
</dbReference>
<comment type="caution">
    <text evidence="2">The sequence shown here is derived from an EMBL/GenBank/DDBJ whole genome shotgun (WGS) entry which is preliminary data.</text>
</comment>
<feature type="compositionally biased region" description="Acidic residues" evidence="1">
    <location>
        <begin position="393"/>
        <end position="416"/>
    </location>
</feature>
<organism evidence="2 3">
    <name type="scientific">Pythium insidiosum</name>
    <name type="common">Pythiosis disease agent</name>
    <dbReference type="NCBI Taxonomy" id="114742"/>
    <lineage>
        <taxon>Eukaryota</taxon>
        <taxon>Sar</taxon>
        <taxon>Stramenopiles</taxon>
        <taxon>Oomycota</taxon>
        <taxon>Peronosporomycetes</taxon>
        <taxon>Pythiales</taxon>
        <taxon>Pythiaceae</taxon>
        <taxon>Pythium</taxon>
    </lineage>
</organism>
<feature type="region of interest" description="Disordered" evidence="1">
    <location>
        <begin position="354"/>
        <end position="423"/>
    </location>
</feature>
<protein>
    <submittedName>
        <fullName evidence="2">Uncharacterized protein</fullName>
    </submittedName>
</protein>
<dbReference type="AlphaFoldDB" id="A0AAD5Q608"/>
<evidence type="ECO:0000256" key="1">
    <source>
        <dbReference type="SAM" id="MobiDB-lite"/>
    </source>
</evidence>
<proteinExistence type="predicted"/>
<evidence type="ECO:0000313" key="2">
    <source>
        <dbReference type="EMBL" id="KAJ0392822.1"/>
    </source>
</evidence>
<evidence type="ECO:0000313" key="3">
    <source>
        <dbReference type="Proteomes" id="UP001209570"/>
    </source>
</evidence>